<organism evidence="1">
    <name type="scientific">Rhizopus microsporus var. microsporus</name>
    <dbReference type="NCBI Taxonomy" id="86635"/>
    <lineage>
        <taxon>Eukaryota</taxon>
        <taxon>Fungi</taxon>
        <taxon>Fungi incertae sedis</taxon>
        <taxon>Mucoromycota</taxon>
        <taxon>Mucoromycotina</taxon>
        <taxon>Mucoromycetes</taxon>
        <taxon>Mucorales</taxon>
        <taxon>Mucorineae</taxon>
        <taxon>Rhizopodaceae</taxon>
        <taxon>Rhizopus</taxon>
    </lineage>
</organism>
<protein>
    <submittedName>
        <fullName evidence="1">Uncharacterized protein</fullName>
    </submittedName>
</protein>
<evidence type="ECO:0000313" key="1">
    <source>
        <dbReference type="EMBL" id="ORE09230.1"/>
    </source>
</evidence>
<accession>A0A1X0RAZ5</accession>
<dbReference type="AlphaFoldDB" id="A0A1X0RAZ5"/>
<name>A0A1X0RAZ5_RHIZD</name>
<dbReference type="OrthoDB" id="2236902at2759"/>
<gene>
    <name evidence="1" type="ORF">BCV72DRAFT_254930</name>
</gene>
<dbReference type="Proteomes" id="UP000242414">
    <property type="component" value="Unassembled WGS sequence"/>
</dbReference>
<dbReference type="EMBL" id="KV921878">
    <property type="protein sequence ID" value="ORE09230.1"/>
    <property type="molecule type" value="Genomic_DNA"/>
</dbReference>
<sequence length="250" mass="28500">MANKPILLVTNNTHKVSSNFQQNASSTNTSEHDYDILAMTLPLRSGSVAFSEALLREQSIKDRVIRAARDLPLVVVEVQSKVNHSFIVRVIRYCLSVFDEAKSLLVLIVISAEGFSRKQFRNASFDISDNDPFFTHSCQSWTKQAQFYTTDSISKQTDVSLMDPIITLCYFFMLQEKNILTLEKYDDPAIQDQSETSTKRLRQYAEDVIRFAQQFKRQHLLTESEIVTPIASKNIDEPSANSLFVNNMKA</sequence>
<proteinExistence type="predicted"/>
<reference evidence="1" key="1">
    <citation type="journal article" date="2016" name="Proc. Natl. Acad. Sci. U.S.A.">
        <title>Lipid metabolic changes in an early divergent fungus govern the establishment of a mutualistic symbiosis with endobacteria.</title>
        <authorList>
            <person name="Lastovetsky O.A."/>
            <person name="Gaspar M.L."/>
            <person name="Mondo S.J."/>
            <person name="LaButti K.M."/>
            <person name="Sandor L."/>
            <person name="Grigoriev I.V."/>
            <person name="Henry S.A."/>
            <person name="Pawlowska T.E."/>
        </authorList>
    </citation>
    <scope>NUCLEOTIDE SEQUENCE [LARGE SCALE GENOMIC DNA]</scope>
    <source>
        <strain evidence="1">ATCC 52814</strain>
    </source>
</reference>
<dbReference type="VEuPathDB" id="FungiDB:BCV72DRAFT_254930"/>